<dbReference type="Pfam" id="PF00990">
    <property type="entry name" value="GGDEF"/>
    <property type="match status" value="1"/>
</dbReference>
<dbReference type="GO" id="GO:1902201">
    <property type="term" value="P:negative regulation of bacterial-type flagellum-dependent cell motility"/>
    <property type="evidence" value="ECO:0007669"/>
    <property type="project" value="TreeGrafter"/>
</dbReference>
<dbReference type="EC" id="2.7.7.65" evidence="1"/>
<dbReference type="PROSITE" id="PS50887">
    <property type="entry name" value="GGDEF"/>
    <property type="match status" value="1"/>
</dbReference>
<dbReference type="RefSeq" id="WP_131002966.1">
    <property type="nucleotide sequence ID" value="NZ_JBHSZR010000003.1"/>
</dbReference>
<evidence type="ECO:0000256" key="2">
    <source>
        <dbReference type="ARBA" id="ARBA00034247"/>
    </source>
</evidence>
<dbReference type="SUPFAM" id="SSF55073">
    <property type="entry name" value="Nucleotide cyclase"/>
    <property type="match status" value="1"/>
</dbReference>
<proteinExistence type="predicted"/>
<evidence type="ECO:0000313" key="5">
    <source>
        <dbReference type="EMBL" id="TBN53809.1"/>
    </source>
</evidence>
<comment type="catalytic activity">
    <reaction evidence="2">
        <text>2 GTP = 3',3'-c-di-GMP + 2 diphosphate</text>
        <dbReference type="Rhea" id="RHEA:24898"/>
        <dbReference type="ChEBI" id="CHEBI:33019"/>
        <dbReference type="ChEBI" id="CHEBI:37565"/>
        <dbReference type="ChEBI" id="CHEBI:58805"/>
        <dbReference type="EC" id="2.7.7.65"/>
    </reaction>
</comment>
<dbReference type="InterPro" id="IPR043128">
    <property type="entry name" value="Rev_trsase/Diguanyl_cyclase"/>
</dbReference>
<accession>A0A4Q9GHY2</accession>
<dbReference type="OrthoDB" id="9812260at2"/>
<keyword evidence="3" id="KW-0812">Transmembrane</keyword>
<dbReference type="InterPro" id="IPR050469">
    <property type="entry name" value="Diguanylate_Cyclase"/>
</dbReference>
<dbReference type="InterPro" id="IPR000160">
    <property type="entry name" value="GGDEF_dom"/>
</dbReference>
<dbReference type="CDD" id="cd01949">
    <property type="entry name" value="GGDEF"/>
    <property type="match status" value="1"/>
</dbReference>
<dbReference type="GO" id="GO:0052621">
    <property type="term" value="F:diguanylate cyclase activity"/>
    <property type="evidence" value="ECO:0007669"/>
    <property type="project" value="UniProtKB-EC"/>
</dbReference>
<keyword evidence="3" id="KW-1133">Transmembrane helix</keyword>
<dbReference type="AlphaFoldDB" id="A0A4Q9GHY2"/>
<dbReference type="PANTHER" id="PTHR45138">
    <property type="entry name" value="REGULATORY COMPONENTS OF SENSORY TRANSDUCTION SYSTEM"/>
    <property type="match status" value="1"/>
</dbReference>
<dbReference type="GO" id="GO:0005886">
    <property type="term" value="C:plasma membrane"/>
    <property type="evidence" value="ECO:0007669"/>
    <property type="project" value="TreeGrafter"/>
</dbReference>
<gene>
    <name evidence="5" type="ORF">EYR15_08410</name>
</gene>
<dbReference type="InterPro" id="IPR029787">
    <property type="entry name" value="Nucleotide_cyclase"/>
</dbReference>
<keyword evidence="6" id="KW-1185">Reference proteome</keyword>
<dbReference type="Proteomes" id="UP000291613">
    <property type="component" value="Unassembled WGS sequence"/>
</dbReference>
<evidence type="ECO:0000259" key="4">
    <source>
        <dbReference type="PROSITE" id="PS50887"/>
    </source>
</evidence>
<evidence type="ECO:0000313" key="6">
    <source>
        <dbReference type="Proteomes" id="UP000291613"/>
    </source>
</evidence>
<protein>
    <recommendedName>
        <fullName evidence="1">diguanylate cyclase</fullName>
        <ecNumber evidence="1">2.7.7.65</ecNumber>
    </recommendedName>
</protein>
<dbReference type="NCBIfam" id="TIGR00254">
    <property type="entry name" value="GGDEF"/>
    <property type="match status" value="1"/>
</dbReference>
<feature type="domain" description="GGDEF" evidence="4">
    <location>
        <begin position="120"/>
        <end position="252"/>
    </location>
</feature>
<dbReference type="SMART" id="SM00267">
    <property type="entry name" value="GGDEF"/>
    <property type="match status" value="1"/>
</dbReference>
<dbReference type="Gene3D" id="3.30.70.270">
    <property type="match status" value="1"/>
</dbReference>
<name>A0A4Q9GHY2_9HYPH</name>
<feature type="transmembrane region" description="Helical" evidence="3">
    <location>
        <begin position="60"/>
        <end position="80"/>
    </location>
</feature>
<organism evidence="5 6">
    <name type="scientific">Hansschlegelia quercus</name>
    <dbReference type="NCBI Taxonomy" id="2528245"/>
    <lineage>
        <taxon>Bacteria</taxon>
        <taxon>Pseudomonadati</taxon>
        <taxon>Pseudomonadota</taxon>
        <taxon>Alphaproteobacteria</taxon>
        <taxon>Hyphomicrobiales</taxon>
        <taxon>Methylopilaceae</taxon>
        <taxon>Hansschlegelia</taxon>
    </lineage>
</organism>
<comment type="caution">
    <text evidence="5">The sequence shown here is derived from an EMBL/GenBank/DDBJ whole genome shotgun (WGS) entry which is preliminary data.</text>
</comment>
<dbReference type="PANTHER" id="PTHR45138:SF9">
    <property type="entry name" value="DIGUANYLATE CYCLASE DGCM-RELATED"/>
    <property type="match status" value="1"/>
</dbReference>
<keyword evidence="3" id="KW-0472">Membrane</keyword>
<dbReference type="GO" id="GO:0043709">
    <property type="term" value="P:cell adhesion involved in single-species biofilm formation"/>
    <property type="evidence" value="ECO:0007669"/>
    <property type="project" value="TreeGrafter"/>
</dbReference>
<feature type="transmembrane region" description="Helical" evidence="3">
    <location>
        <begin position="26"/>
        <end position="48"/>
    </location>
</feature>
<evidence type="ECO:0000256" key="3">
    <source>
        <dbReference type="SAM" id="Phobius"/>
    </source>
</evidence>
<reference evidence="5 6" key="1">
    <citation type="submission" date="2019-02" db="EMBL/GenBank/DDBJ databases">
        <title>Hansschlegelia quercus sp. nov., a novel methylotrophic bacterium from buds of oak (Quercus robur L.).</title>
        <authorList>
            <person name="Agafonova N.V."/>
            <person name="Kaparullina E.N."/>
            <person name="Grouzdev D.S."/>
            <person name="Doronina N.V."/>
        </authorList>
    </citation>
    <scope>NUCLEOTIDE SEQUENCE [LARGE SCALE GENOMIC DNA]</scope>
    <source>
        <strain evidence="5 6">Dub</strain>
    </source>
</reference>
<dbReference type="EMBL" id="SIUB01000003">
    <property type="protein sequence ID" value="TBN53809.1"/>
    <property type="molecule type" value="Genomic_DNA"/>
</dbReference>
<sequence length="265" mass="29240">MRTALATLLQPVARPRITTDRELRRYVAMVTAIALVAALSLDGAQQMIFFVSWEVTLRNWTLTTVIVLVVTIPVSLLMGLPQRELYQAKLLVERLSRTDMLTGMLNRRALMEAAEQEPDAATLMAIVDIDHFKRVNDTYGHQAGDRVIETIGRMMSARFEGMALVGRLGGEEFALLADHRSLRRLTGSIEAFRKALQNRPIVVGDRAIVVTVSIGLATRRASDPFDQLYAETDGALYDAKRSGRNQLRLAGEGEANGAAEQFAAA</sequence>
<evidence type="ECO:0000256" key="1">
    <source>
        <dbReference type="ARBA" id="ARBA00012528"/>
    </source>
</evidence>